<dbReference type="InterPro" id="IPR011009">
    <property type="entry name" value="Kinase-like_dom_sf"/>
</dbReference>
<keyword evidence="3" id="KW-1185">Reference proteome</keyword>
<evidence type="ECO:0000313" key="3">
    <source>
        <dbReference type="Proteomes" id="UP000001784"/>
    </source>
</evidence>
<dbReference type="Pfam" id="PF01636">
    <property type="entry name" value="APH"/>
    <property type="match status" value="1"/>
</dbReference>
<dbReference type="GO" id="GO:0016740">
    <property type="term" value="F:transferase activity"/>
    <property type="evidence" value="ECO:0007669"/>
    <property type="project" value="UniProtKB-KW"/>
</dbReference>
<dbReference type="Proteomes" id="UP000001784">
    <property type="component" value="Chromosome"/>
</dbReference>
<feature type="domain" description="Aminoglycoside phosphotransferase" evidence="1">
    <location>
        <begin position="28"/>
        <end position="258"/>
    </location>
</feature>
<proteinExistence type="predicted"/>
<dbReference type="EMBL" id="CP000478">
    <property type="protein sequence ID" value="ABK16231.1"/>
    <property type="molecule type" value="Genomic_DNA"/>
</dbReference>
<protein>
    <submittedName>
        <fullName evidence="2">Aminoglycoside phosphotransferase</fullName>
    </submittedName>
</protein>
<dbReference type="Gene3D" id="3.90.1200.10">
    <property type="match status" value="1"/>
</dbReference>
<evidence type="ECO:0000313" key="2">
    <source>
        <dbReference type="EMBL" id="ABK16231.1"/>
    </source>
</evidence>
<dbReference type="HOGENOM" id="CLU_021467_0_0_7"/>
<accession>A0LFM9</accession>
<dbReference type="STRING" id="335543.Sfum_0532"/>
<keyword evidence="2" id="KW-0808">Transferase</keyword>
<evidence type="ECO:0000259" key="1">
    <source>
        <dbReference type="Pfam" id="PF01636"/>
    </source>
</evidence>
<reference evidence="2 3" key="1">
    <citation type="submission" date="2006-10" db="EMBL/GenBank/DDBJ databases">
        <title>Complete sequence of Syntrophobacter fumaroxidans MPOB.</title>
        <authorList>
            <consortium name="US DOE Joint Genome Institute"/>
            <person name="Copeland A."/>
            <person name="Lucas S."/>
            <person name="Lapidus A."/>
            <person name="Barry K."/>
            <person name="Detter J.C."/>
            <person name="Glavina del Rio T."/>
            <person name="Hammon N."/>
            <person name="Israni S."/>
            <person name="Pitluck S."/>
            <person name="Goltsman E.G."/>
            <person name="Martinez M."/>
            <person name="Schmutz J."/>
            <person name="Larimer F."/>
            <person name="Land M."/>
            <person name="Hauser L."/>
            <person name="Kyrpides N."/>
            <person name="Kim E."/>
            <person name="Boone D.R."/>
            <person name="Brockman F."/>
            <person name="Culley D."/>
            <person name="Ferry J."/>
            <person name="Gunsalus R."/>
            <person name="McInerney M.J."/>
            <person name="Morrison M."/>
            <person name="Plugge C."/>
            <person name="Rohlin L."/>
            <person name="Scholten J."/>
            <person name="Sieber J."/>
            <person name="Stams A.J.M."/>
            <person name="Worm P."/>
            <person name="Henstra A.M."/>
            <person name="Richardson P."/>
        </authorList>
    </citation>
    <scope>NUCLEOTIDE SEQUENCE [LARGE SCALE GENOMIC DNA]</scope>
    <source>
        <strain evidence="3">DSM 10017 / MPOB</strain>
    </source>
</reference>
<dbReference type="InterPro" id="IPR002575">
    <property type="entry name" value="Aminoglycoside_PTrfase"/>
</dbReference>
<dbReference type="Gene3D" id="3.30.200.20">
    <property type="entry name" value="Phosphorylase Kinase, domain 1"/>
    <property type="match status" value="1"/>
</dbReference>
<dbReference type="OrthoDB" id="9809275at2"/>
<sequence>MPTIMLPELRPMLHHAAGALRLPLDSADVTPLAGDGSDRRFFRVRRGADHYVALISPRKNHQGLDENDSYLKIGEHLHRRGVPVPRIFWADAARGWFLLEDFGDRHLQAQVLRGRSSVTAVYRKALEVLVRLHREGRDGFRADYCFDGAFYDPAFVYERELEYFRSAFLVSLMRLQIDREDLRSDFERIAEAAGTGSDRFVFHRDFQSRNLMVCKGKLGLVDFQGMRFGPPAYDLASLLIDPYVALPARLQEVLCRLYWDDARKFLGGSIDAFLKHYRWVRLCRNLQILGAFGYLGTSKGKTRFLAYVPGAWAELTRLLREHFAGCFPRLEECVETVAREAAFTFPTGGAQVFRDFAAAN</sequence>
<dbReference type="AlphaFoldDB" id="A0LFM9"/>
<dbReference type="InParanoid" id="A0LFM9"/>
<name>A0LFM9_SYNFM</name>
<dbReference type="RefSeq" id="WP_011697404.1">
    <property type="nucleotide sequence ID" value="NC_008554.1"/>
</dbReference>
<gene>
    <name evidence="2" type="ordered locus">Sfum_0532</name>
</gene>
<dbReference type="KEGG" id="sfu:Sfum_0532"/>
<dbReference type="SUPFAM" id="SSF56112">
    <property type="entry name" value="Protein kinase-like (PK-like)"/>
    <property type="match status" value="1"/>
</dbReference>
<dbReference type="eggNOG" id="COG3178">
    <property type="taxonomic scope" value="Bacteria"/>
</dbReference>
<organism evidence="2 3">
    <name type="scientific">Syntrophobacter fumaroxidans (strain DSM 10017 / MPOB)</name>
    <dbReference type="NCBI Taxonomy" id="335543"/>
    <lineage>
        <taxon>Bacteria</taxon>
        <taxon>Pseudomonadati</taxon>
        <taxon>Thermodesulfobacteriota</taxon>
        <taxon>Syntrophobacteria</taxon>
        <taxon>Syntrophobacterales</taxon>
        <taxon>Syntrophobacteraceae</taxon>
        <taxon>Syntrophobacter</taxon>
    </lineage>
</organism>